<evidence type="ECO:0000313" key="2">
    <source>
        <dbReference type="Proteomes" id="UP001162483"/>
    </source>
</evidence>
<dbReference type="Proteomes" id="UP001162483">
    <property type="component" value="Unassembled WGS sequence"/>
</dbReference>
<sequence length="41" mass="4784">MCSLLPTLYPISRWTWDIKRRRGSEKTGSNILFTQCRGLTP</sequence>
<name>A0ABN9GFK4_9NEOB</name>
<evidence type="ECO:0000313" key="1">
    <source>
        <dbReference type="EMBL" id="CAI9607536.1"/>
    </source>
</evidence>
<protein>
    <submittedName>
        <fullName evidence="1">Uncharacterized protein</fullName>
    </submittedName>
</protein>
<accession>A0ABN9GFK4</accession>
<organism evidence="1 2">
    <name type="scientific">Staurois parvus</name>
    <dbReference type="NCBI Taxonomy" id="386267"/>
    <lineage>
        <taxon>Eukaryota</taxon>
        <taxon>Metazoa</taxon>
        <taxon>Chordata</taxon>
        <taxon>Craniata</taxon>
        <taxon>Vertebrata</taxon>
        <taxon>Euteleostomi</taxon>
        <taxon>Amphibia</taxon>
        <taxon>Batrachia</taxon>
        <taxon>Anura</taxon>
        <taxon>Neobatrachia</taxon>
        <taxon>Ranoidea</taxon>
        <taxon>Ranidae</taxon>
        <taxon>Staurois</taxon>
    </lineage>
</organism>
<proteinExistence type="predicted"/>
<dbReference type="EMBL" id="CATNWA010018475">
    <property type="protein sequence ID" value="CAI9607536.1"/>
    <property type="molecule type" value="Genomic_DNA"/>
</dbReference>
<keyword evidence="2" id="KW-1185">Reference proteome</keyword>
<reference evidence="1" key="1">
    <citation type="submission" date="2023-05" db="EMBL/GenBank/DDBJ databases">
        <authorList>
            <person name="Stuckert A."/>
        </authorList>
    </citation>
    <scope>NUCLEOTIDE SEQUENCE</scope>
</reference>
<gene>
    <name evidence="1" type="ORF">SPARVUS_LOCUS13964326</name>
</gene>
<comment type="caution">
    <text evidence="1">The sequence shown here is derived from an EMBL/GenBank/DDBJ whole genome shotgun (WGS) entry which is preliminary data.</text>
</comment>